<keyword evidence="4 9" id="KW-0456">Lyase</keyword>
<keyword evidence="12" id="KW-1185">Reference proteome</keyword>
<comment type="function">
    <text evidence="6 9">Catalyzes cyclization of the linear tetrapyrrole, hydroxymethylbilane, to the macrocyclic uroporphyrinogen III.</text>
</comment>
<dbReference type="Gene3D" id="3.40.50.10090">
    <property type="match status" value="2"/>
</dbReference>
<dbReference type="HOGENOM" id="CLU_011276_10_1_5"/>
<dbReference type="UniPathway" id="UPA00251">
    <property type="reaction ID" value="UER00320"/>
</dbReference>
<evidence type="ECO:0000313" key="11">
    <source>
        <dbReference type="EMBL" id="ACI99750.1"/>
    </source>
</evidence>
<feature type="domain" description="Tetrapyrrole biosynthesis uroporphyrinogen III synthase" evidence="10">
    <location>
        <begin position="14"/>
        <end position="230"/>
    </location>
</feature>
<evidence type="ECO:0000256" key="9">
    <source>
        <dbReference type="RuleBase" id="RU366031"/>
    </source>
</evidence>
<dbReference type="Proteomes" id="UP000001591">
    <property type="component" value="Chromosome"/>
</dbReference>
<dbReference type="GO" id="GO:0006782">
    <property type="term" value="P:protoporphyrinogen IX biosynthetic process"/>
    <property type="evidence" value="ECO:0007669"/>
    <property type="project" value="UniProtKB-UniRule"/>
</dbReference>
<comment type="pathway">
    <text evidence="1 9">Porphyrin-containing compound metabolism; protoporphyrin-IX biosynthesis; coproporphyrinogen-III from 5-aminolevulinate: step 3/4.</text>
</comment>
<dbReference type="InterPro" id="IPR036108">
    <property type="entry name" value="4pyrrol_syn_uPrphyn_synt_sf"/>
</dbReference>
<dbReference type="InterPro" id="IPR003754">
    <property type="entry name" value="4pyrrol_synth_uPrphyn_synth"/>
</dbReference>
<evidence type="ECO:0000256" key="4">
    <source>
        <dbReference type="ARBA" id="ARBA00023239"/>
    </source>
</evidence>
<name>B6IPP8_RHOCS</name>
<dbReference type="STRING" id="414684.RC1_2364"/>
<dbReference type="AlphaFoldDB" id="B6IPP8"/>
<dbReference type="OrthoDB" id="7163809at2"/>
<dbReference type="EC" id="4.2.1.75" evidence="3 9"/>
<proteinExistence type="inferred from homology"/>
<evidence type="ECO:0000256" key="8">
    <source>
        <dbReference type="ARBA" id="ARBA00048617"/>
    </source>
</evidence>
<dbReference type="GO" id="GO:0004852">
    <property type="term" value="F:uroporphyrinogen-III synthase activity"/>
    <property type="evidence" value="ECO:0007669"/>
    <property type="project" value="UniProtKB-UniRule"/>
</dbReference>
<dbReference type="KEGG" id="rce:RC1_2364"/>
<dbReference type="GO" id="GO:0006780">
    <property type="term" value="P:uroporphyrinogen III biosynthetic process"/>
    <property type="evidence" value="ECO:0007669"/>
    <property type="project" value="UniProtKB-UniRule"/>
</dbReference>
<comment type="catalytic activity">
    <reaction evidence="8 9">
        <text>hydroxymethylbilane = uroporphyrinogen III + H2O</text>
        <dbReference type="Rhea" id="RHEA:18965"/>
        <dbReference type="ChEBI" id="CHEBI:15377"/>
        <dbReference type="ChEBI" id="CHEBI:57308"/>
        <dbReference type="ChEBI" id="CHEBI:57845"/>
        <dbReference type="EC" id="4.2.1.75"/>
    </reaction>
</comment>
<dbReference type="PANTHER" id="PTHR38042:SF1">
    <property type="entry name" value="UROPORPHYRINOGEN-III SYNTHASE, CHLOROPLASTIC"/>
    <property type="match status" value="1"/>
</dbReference>
<gene>
    <name evidence="11" type="primary">hemD</name>
    <name evidence="11" type="ordered locus">RC1_2364</name>
</gene>
<dbReference type="EMBL" id="CP000613">
    <property type="protein sequence ID" value="ACI99750.1"/>
    <property type="molecule type" value="Genomic_DNA"/>
</dbReference>
<reference evidence="11 12" key="1">
    <citation type="journal article" date="2010" name="BMC Genomics">
        <title>Metabolic flexibility revealed in the genome of the cyst-forming alpha-1 proteobacterium Rhodospirillum centenum.</title>
        <authorList>
            <person name="Lu Y.K."/>
            <person name="Marden J."/>
            <person name="Han M."/>
            <person name="Swingley W.D."/>
            <person name="Mastrian S.D."/>
            <person name="Chowdhury S.R."/>
            <person name="Hao J."/>
            <person name="Helmy T."/>
            <person name="Kim S."/>
            <person name="Kurdoglu A.A."/>
            <person name="Matthies H.J."/>
            <person name="Rollo D."/>
            <person name="Stothard P."/>
            <person name="Blankenship R.E."/>
            <person name="Bauer C.E."/>
            <person name="Touchman J.W."/>
        </authorList>
    </citation>
    <scope>NUCLEOTIDE SEQUENCE [LARGE SCALE GENOMIC DNA]</scope>
    <source>
        <strain evidence="12">ATCC 51521 / SW</strain>
    </source>
</reference>
<evidence type="ECO:0000256" key="3">
    <source>
        <dbReference type="ARBA" id="ARBA00013109"/>
    </source>
</evidence>
<evidence type="ECO:0000256" key="2">
    <source>
        <dbReference type="ARBA" id="ARBA00008133"/>
    </source>
</evidence>
<evidence type="ECO:0000259" key="10">
    <source>
        <dbReference type="Pfam" id="PF02602"/>
    </source>
</evidence>
<evidence type="ECO:0000313" key="12">
    <source>
        <dbReference type="Proteomes" id="UP000001591"/>
    </source>
</evidence>
<protein>
    <recommendedName>
        <fullName evidence="7 9">Uroporphyrinogen-III synthase</fullName>
        <ecNumber evidence="3 9">4.2.1.75</ecNumber>
    </recommendedName>
</protein>
<dbReference type="PANTHER" id="PTHR38042">
    <property type="entry name" value="UROPORPHYRINOGEN-III SYNTHASE, CHLOROPLASTIC"/>
    <property type="match status" value="1"/>
</dbReference>
<dbReference type="SUPFAM" id="SSF69618">
    <property type="entry name" value="HemD-like"/>
    <property type="match status" value="1"/>
</dbReference>
<evidence type="ECO:0000256" key="5">
    <source>
        <dbReference type="ARBA" id="ARBA00023244"/>
    </source>
</evidence>
<comment type="similarity">
    <text evidence="2 9">Belongs to the uroporphyrinogen-III synthase family.</text>
</comment>
<keyword evidence="5 9" id="KW-0627">Porphyrin biosynthesis</keyword>
<dbReference type="eggNOG" id="COG1587">
    <property type="taxonomic scope" value="Bacteria"/>
</dbReference>
<sequence>MTGILVTRPQPEADQTAADLAARGFTTLTVPLLEVRLLPGPALELAGVQALLLTSINGVRATLARTDRRDLPVLAVGRRTGDEARAAGFADVREAEGDAVHLAALIRREVDPAAGRLLHVSGVDLAADLAELLGPHGYTVDRIVGYEAVAAEHLSPEVVSALRQADISIALFFSPRTARTFVRLATAAGLADRCAGMSAFCLSPAVASAAAGLPWQAVRVAERPAAGALLDLLPPAGAAG</sequence>
<dbReference type="Pfam" id="PF02602">
    <property type="entry name" value="HEM4"/>
    <property type="match status" value="1"/>
</dbReference>
<dbReference type="RefSeq" id="WP_012567534.1">
    <property type="nucleotide sequence ID" value="NC_011420.2"/>
</dbReference>
<dbReference type="CDD" id="cd06578">
    <property type="entry name" value="HemD"/>
    <property type="match status" value="1"/>
</dbReference>
<evidence type="ECO:0000256" key="6">
    <source>
        <dbReference type="ARBA" id="ARBA00037589"/>
    </source>
</evidence>
<evidence type="ECO:0000256" key="1">
    <source>
        <dbReference type="ARBA" id="ARBA00004772"/>
    </source>
</evidence>
<accession>B6IPP8</accession>
<evidence type="ECO:0000256" key="7">
    <source>
        <dbReference type="ARBA" id="ARBA00040167"/>
    </source>
</evidence>
<organism evidence="11 12">
    <name type="scientific">Rhodospirillum centenum (strain ATCC 51521 / SW)</name>
    <dbReference type="NCBI Taxonomy" id="414684"/>
    <lineage>
        <taxon>Bacteria</taxon>
        <taxon>Pseudomonadati</taxon>
        <taxon>Pseudomonadota</taxon>
        <taxon>Alphaproteobacteria</taxon>
        <taxon>Rhodospirillales</taxon>
        <taxon>Rhodospirillaceae</taxon>
        <taxon>Rhodospirillum</taxon>
    </lineage>
</organism>
<dbReference type="InterPro" id="IPR039793">
    <property type="entry name" value="UROS/Hem4"/>
</dbReference>